<accession>A0A132TZW8</accession>
<reference evidence="4 5" key="1">
    <citation type="submission" date="2015-08" db="EMBL/GenBank/DDBJ databases">
        <title>Genomes of Paenibacillus riograndensis.</title>
        <authorList>
            <person name="Sant'Anna F.H."/>
            <person name="Souza R."/>
            <person name="Ambrosini A."/>
            <person name="Bach E."/>
            <person name="Fernandes G."/>
            <person name="Balsanelli E."/>
            <person name="Baura V.A."/>
            <person name="Pedrosa F.O."/>
            <person name="Souza E.M."/>
            <person name="Passaglia L."/>
        </authorList>
    </citation>
    <scope>NUCLEOTIDE SEQUENCE [LARGE SCALE GENOMIC DNA]</scope>
    <source>
        <strain evidence="4 5">CAS34</strain>
    </source>
</reference>
<organism evidence="4 5">
    <name type="scientific">Paenibacillus riograndensis</name>
    <dbReference type="NCBI Taxonomy" id="483937"/>
    <lineage>
        <taxon>Bacteria</taxon>
        <taxon>Bacillati</taxon>
        <taxon>Bacillota</taxon>
        <taxon>Bacilli</taxon>
        <taxon>Bacillales</taxon>
        <taxon>Paenibacillaceae</taxon>
        <taxon>Paenibacillus</taxon>
        <taxon>Paenibacillus sonchi group</taxon>
    </lineage>
</organism>
<evidence type="ECO:0000313" key="5">
    <source>
        <dbReference type="Proteomes" id="UP000070475"/>
    </source>
</evidence>
<dbReference type="InterPro" id="IPR056935">
    <property type="entry name" value="Rv0428c-like_C"/>
</dbReference>
<dbReference type="PANTHER" id="PTHR43877:SF2">
    <property type="entry name" value="AMINOALKYLPHOSPHONATE N-ACETYLTRANSFERASE-RELATED"/>
    <property type="match status" value="1"/>
</dbReference>
<dbReference type="Gene3D" id="3.40.630.30">
    <property type="match status" value="1"/>
</dbReference>
<dbReference type="AlphaFoldDB" id="A0A132TZW8"/>
<evidence type="ECO:0000313" key="4">
    <source>
        <dbReference type="EMBL" id="KWX76852.1"/>
    </source>
</evidence>
<keyword evidence="1" id="KW-0808">Transferase</keyword>
<dbReference type="SUPFAM" id="SSF55729">
    <property type="entry name" value="Acyl-CoA N-acyltransferases (Nat)"/>
    <property type="match status" value="1"/>
</dbReference>
<dbReference type="GO" id="GO:0016747">
    <property type="term" value="F:acyltransferase activity, transferring groups other than amino-acyl groups"/>
    <property type="evidence" value="ECO:0007669"/>
    <property type="project" value="InterPro"/>
</dbReference>
<sequence>MTLHKGIEEITLNTWPAEQSVLLEGWILRSSSGYTKRANSVNPLYGSTGQQGELEVQEKIRLAEQYYAAAGLSSVFKITPFTQPADLDGRLAGQGYEKVEPSSVRTLDLQELPAPSGRYEVLIQEELAGAWLEAFAGLSGLSVADQDTLRRMLASSMLKQGYALLLKDGIPAACGLGVLQHGYIGLYDICTAAAFRRQGMAEEILLSLLHWARNRGAAHSFLQVVLANSGASALYDKLGFKEIYQYWYRVKSRV</sequence>
<dbReference type="EMBL" id="LIRB01000129">
    <property type="protein sequence ID" value="KWX76852.1"/>
    <property type="molecule type" value="Genomic_DNA"/>
</dbReference>
<name>A0A132TZW8_9BACL</name>
<dbReference type="InterPro" id="IPR016181">
    <property type="entry name" value="Acyl_CoA_acyltransferase"/>
</dbReference>
<dbReference type="PROSITE" id="PS51186">
    <property type="entry name" value="GNAT"/>
    <property type="match status" value="1"/>
</dbReference>
<dbReference type="InterPro" id="IPR050832">
    <property type="entry name" value="Bact_Acetyltransf"/>
</dbReference>
<gene>
    <name evidence="4" type="ORF">AMQ84_14370</name>
</gene>
<feature type="domain" description="N-acetyltransferase" evidence="3">
    <location>
        <begin position="121"/>
        <end position="254"/>
    </location>
</feature>
<proteinExistence type="predicted"/>
<dbReference type="PATRIC" id="fig|483937.3.peg.2253"/>
<evidence type="ECO:0000256" key="1">
    <source>
        <dbReference type="ARBA" id="ARBA00022679"/>
    </source>
</evidence>
<dbReference type="Pfam" id="PF24553">
    <property type="entry name" value="Rv0428c_C"/>
    <property type="match status" value="1"/>
</dbReference>
<keyword evidence="2" id="KW-0012">Acyltransferase</keyword>
<evidence type="ECO:0000256" key="2">
    <source>
        <dbReference type="ARBA" id="ARBA00023315"/>
    </source>
</evidence>
<comment type="caution">
    <text evidence="4">The sequence shown here is derived from an EMBL/GenBank/DDBJ whole genome shotgun (WGS) entry which is preliminary data.</text>
</comment>
<dbReference type="Proteomes" id="UP000070475">
    <property type="component" value="Unassembled WGS sequence"/>
</dbReference>
<keyword evidence="5" id="KW-1185">Reference proteome</keyword>
<dbReference type="CDD" id="cd04301">
    <property type="entry name" value="NAT_SF"/>
    <property type="match status" value="1"/>
</dbReference>
<dbReference type="InterPro" id="IPR000182">
    <property type="entry name" value="GNAT_dom"/>
</dbReference>
<protein>
    <recommendedName>
        <fullName evidence="3">N-acetyltransferase domain-containing protein</fullName>
    </recommendedName>
</protein>
<dbReference type="PANTHER" id="PTHR43877">
    <property type="entry name" value="AMINOALKYLPHOSPHONATE N-ACETYLTRANSFERASE-RELATED-RELATED"/>
    <property type="match status" value="1"/>
</dbReference>
<evidence type="ECO:0000259" key="3">
    <source>
        <dbReference type="PROSITE" id="PS51186"/>
    </source>
</evidence>